<dbReference type="SMART" id="SM00342">
    <property type="entry name" value="HTH_ARAC"/>
    <property type="match status" value="1"/>
</dbReference>
<name>A0A3D3R134_9PLAN</name>
<proteinExistence type="predicted"/>
<evidence type="ECO:0000256" key="1">
    <source>
        <dbReference type="ARBA" id="ARBA00023015"/>
    </source>
</evidence>
<dbReference type="InterPro" id="IPR020449">
    <property type="entry name" value="Tscrpt_reg_AraC-type_HTH"/>
</dbReference>
<dbReference type="Gene3D" id="3.30.450.20">
    <property type="entry name" value="PAS domain"/>
    <property type="match status" value="1"/>
</dbReference>
<sequence length="253" mass="29620">MFDSQKFRDDFLKRLDNKLHLEDLFNYIPDAYFFAKDAQGRFINISHTWMDILAIPREEDIIGKTDFDIHPKDLAEQYVAEDQRVMESASPLPNQVWLIPDRHGNLKWYLCSKIPLFGDGGQVIGVAGVLRDIKVAGTEFQSYQELDKVIAYVLEHYQERIQISDLADLMYLSVSQFDRKFKKLYQITPQKYILRVRINAACQSLTRTEKRVSEIALESGFYDQSYFTKQFVNLMGISPSEYRKKFKSHESMS</sequence>
<dbReference type="PROSITE" id="PS01124">
    <property type="entry name" value="HTH_ARAC_FAMILY_2"/>
    <property type="match status" value="1"/>
</dbReference>
<evidence type="ECO:0000313" key="5">
    <source>
        <dbReference type="EMBL" id="HCO21667.1"/>
    </source>
</evidence>
<dbReference type="AlphaFoldDB" id="A0A3D3R134"/>
<organism evidence="5 6">
    <name type="scientific">Gimesia maris</name>
    <dbReference type="NCBI Taxonomy" id="122"/>
    <lineage>
        <taxon>Bacteria</taxon>
        <taxon>Pseudomonadati</taxon>
        <taxon>Planctomycetota</taxon>
        <taxon>Planctomycetia</taxon>
        <taxon>Planctomycetales</taxon>
        <taxon>Planctomycetaceae</taxon>
        <taxon>Gimesia</taxon>
    </lineage>
</organism>
<keyword evidence="3" id="KW-0804">Transcription</keyword>
<evidence type="ECO:0000256" key="3">
    <source>
        <dbReference type="ARBA" id="ARBA00023163"/>
    </source>
</evidence>
<dbReference type="Pfam" id="PF08448">
    <property type="entry name" value="PAS_4"/>
    <property type="match status" value="1"/>
</dbReference>
<dbReference type="PRINTS" id="PR00032">
    <property type="entry name" value="HTHARAC"/>
</dbReference>
<dbReference type="Gene3D" id="1.10.10.60">
    <property type="entry name" value="Homeodomain-like"/>
    <property type="match status" value="2"/>
</dbReference>
<dbReference type="PANTHER" id="PTHR43280">
    <property type="entry name" value="ARAC-FAMILY TRANSCRIPTIONAL REGULATOR"/>
    <property type="match status" value="1"/>
</dbReference>
<dbReference type="PANTHER" id="PTHR43280:SF28">
    <property type="entry name" value="HTH-TYPE TRANSCRIPTIONAL ACTIVATOR RHAS"/>
    <property type="match status" value="1"/>
</dbReference>
<dbReference type="InterPro" id="IPR000014">
    <property type="entry name" value="PAS"/>
</dbReference>
<evidence type="ECO:0000256" key="2">
    <source>
        <dbReference type="ARBA" id="ARBA00023125"/>
    </source>
</evidence>
<dbReference type="SUPFAM" id="SSF55785">
    <property type="entry name" value="PYP-like sensor domain (PAS domain)"/>
    <property type="match status" value="1"/>
</dbReference>
<dbReference type="InterPro" id="IPR018060">
    <property type="entry name" value="HTH_AraC"/>
</dbReference>
<feature type="domain" description="HTH araC/xylS-type" evidence="4">
    <location>
        <begin position="147"/>
        <end position="245"/>
    </location>
</feature>
<dbReference type="GO" id="GO:0043565">
    <property type="term" value="F:sequence-specific DNA binding"/>
    <property type="evidence" value="ECO:0007669"/>
    <property type="project" value="InterPro"/>
</dbReference>
<dbReference type="InterPro" id="IPR013656">
    <property type="entry name" value="PAS_4"/>
</dbReference>
<comment type="caution">
    <text evidence="5">The sequence shown here is derived from an EMBL/GenBank/DDBJ whole genome shotgun (WGS) entry which is preliminary data.</text>
</comment>
<dbReference type="PROSITE" id="PS00041">
    <property type="entry name" value="HTH_ARAC_FAMILY_1"/>
    <property type="match status" value="1"/>
</dbReference>
<accession>A0A3D3R134</accession>
<protein>
    <submittedName>
        <fullName evidence="5">AraC family transcriptional regulator</fullName>
    </submittedName>
</protein>
<gene>
    <name evidence="5" type="ORF">DIT97_00820</name>
</gene>
<dbReference type="Proteomes" id="UP000263642">
    <property type="component" value="Unassembled WGS sequence"/>
</dbReference>
<reference evidence="5 6" key="1">
    <citation type="journal article" date="2018" name="Nat. Biotechnol.">
        <title>A standardized bacterial taxonomy based on genome phylogeny substantially revises the tree of life.</title>
        <authorList>
            <person name="Parks D.H."/>
            <person name="Chuvochina M."/>
            <person name="Waite D.W."/>
            <person name="Rinke C."/>
            <person name="Skarshewski A."/>
            <person name="Chaumeil P.A."/>
            <person name="Hugenholtz P."/>
        </authorList>
    </citation>
    <scope>NUCLEOTIDE SEQUENCE [LARGE SCALE GENOMIC DNA]</scope>
    <source>
        <strain evidence="5">UBA9375</strain>
    </source>
</reference>
<dbReference type="CDD" id="cd00130">
    <property type="entry name" value="PAS"/>
    <property type="match status" value="1"/>
</dbReference>
<evidence type="ECO:0000259" key="4">
    <source>
        <dbReference type="PROSITE" id="PS01124"/>
    </source>
</evidence>
<dbReference type="Pfam" id="PF12833">
    <property type="entry name" value="HTH_18"/>
    <property type="match status" value="1"/>
</dbReference>
<keyword evidence="1" id="KW-0805">Transcription regulation</keyword>
<dbReference type="InterPro" id="IPR018062">
    <property type="entry name" value="HTH_AraC-typ_CS"/>
</dbReference>
<dbReference type="InterPro" id="IPR009057">
    <property type="entry name" value="Homeodomain-like_sf"/>
</dbReference>
<keyword evidence="2" id="KW-0238">DNA-binding</keyword>
<evidence type="ECO:0000313" key="6">
    <source>
        <dbReference type="Proteomes" id="UP000263642"/>
    </source>
</evidence>
<dbReference type="NCBIfam" id="TIGR00229">
    <property type="entry name" value="sensory_box"/>
    <property type="match status" value="1"/>
</dbReference>
<dbReference type="InterPro" id="IPR035965">
    <property type="entry name" value="PAS-like_dom_sf"/>
</dbReference>
<dbReference type="EMBL" id="DQAY01000008">
    <property type="protein sequence ID" value="HCO21667.1"/>
    <property type="molecule type" value="Genomic_DNA"/>
</dbReference>
<dbReference type="GO" id="GO:0003700">
    <property type="term" value="F:DNA-binding transcription factor activity"/>
    <property type="evidence" value="ECO:0007669"/>
    <property type="project" value="InterPro"/>
</dbReference>
<dbReference type="SUPFAM" id="SSF46689">
    <property type="entry name" value="Homeodomain-like"/>
    <property type="match status" value="2"/>
</dbReference>